<dbReference type="InterPro" id="IPR018913">
    <property type="entry name" value="BppU_N"/>
</dbReference>
<dbReference type="Pfam" id="PF10651">
    <property type="entry name" value="BppU_N"/>
    <property type="match status" value="1"/>
</dbReference>
<dbReference type="Proteomes" id="UP000033015">
    <property type="component" value="Segment"/>
</dbReference>
<proteinExistence type="predicted"/>
<evidence type="ECO:0000313" key="3">
    <source>
        <dbReference type="Proteomes" id="UP000033015"/>
    </source>
</evidence>
<reference evidence="2 3" key="1">
    <citation type="journal article" date="2015" name="Genome Announc.">
        <title>Complete Genome Sequence of Bacillus megaterium Siphophage Stahl.</title>
        <authorList>
            <person name="Brizendine A.M."/>
            <person name="Rousseau S."/>
            <person name="Hernandez A.C."/>
            <person name="Kuty Everett G.F."/>
        </authorList>
    </citation>
    <scope>NUCLEOTIDE SEQUENCE [LARGE SCALE GENOMIC DNA]</scope>
</reference>
<organism evidence="2 3">
    <name type="scientific">Bacillus phage Stahl</name>
    <dbReference type="NCBI Taxonomy" id="1610832"/>
    <lineage>
        <taxon>Viruses</taxon>
        <taxon>Duplodnaviria</taxon>
        <taxon>Heunggongvirae</taxon>
        <taxon>Uroviricota</taxon>
        <taxon>Caudoviricetes</taxon>
        <taxon>Slashvirus</taxon>
        <taxon>Slashvirus stahl</taxon>
    </lineage>
</organism>
<evidence type="ECO:0000259" key="1">
    <source>
        <dbReference type="Pfam" id="PF10651"/>
    </source>
</evidence>
<dbReference type="OrthoDB" id="18629at10239"/>
<dbReference type="KEGG" id="vg:26647849"/>
<reference evidence="3" key="2">
    <citation type="submission" date="2015-01" db="EMBL/GenBank/DDBJ databases">
        <title>Complete Genome of Bacillus megaterium Siphophage Stahl.</title>
        <authorList>
            <person name="Brizendine A.M."/>
            <person name="Rousseau S."/>
            <person name="Hernandez A.C."/>
            <person name="Everett G.F.K."/>
        </authorList>
    </citation>
    <scope>NUCLEOTIDE SEQUENCE [LARGE SCALE GENOMIC DNA]</scope>
</reference>
<protein>
    <submittedName>
        <fullName evidence="2">Tail protein</fullName>
    </submittedName>
</protein>
<dbReference type="Gene3D" id="2.60.40.3350">
    <property type="match status" value="1"/>
</dbReference>
<dbReference type="GeneID" id="26647849"/>
<dbReference type="EMBL" id="KP696447">
    <property type="protein sequence ID" value="AKA61474.1"/>
    <property type="molecule type" value="Genomic_DNA"/>
</dbReference>
<sequence length="593" mass="64551">MSVIKSYQINLDISKDIKNNHFSFNQNDTNTAKITVNLTNNKIPVSLTGSTVRFAFLKADGKRVYQNATIVNPTGGIVEVMLNSQVLAVPKRVKAEVELYFDGTQQSAVTRPFEFTVERSILSTEAIQSSSDFPIIQELKNKLEKVNDVNLDTLVSVDSLSKRNKNIISLMEYENLKVSVSGGYDWSPVFNKAINEAAKVYGIVVAPLGNFDFYNPISFPPTTSFCGAGESPTGTVLNYKGNTGVWAIKTSGTHQRNKLSGFRLELNGKANGILLGDFYANLPDNSIPLDFDLNTISVSGIGSSYTGITTVNASHYTFHKVRTGYGNSTGRGVWITADGYNSGVAIFTDCTFGRVDATAIGLEVSGTVNMDTFEFNGGCYYGGKTPIKLGSNNGNFVRNIRLYGHAEARNVGQTVNVVELCNVLGGEMTLTYSGFSEPNVNAVSFKGSVERFNILSGEANAIKGTIFKDDGATLIEDCLLQPPRLTNGSDSAVIFSAGFSDKNFKFSTRRFITENINTKYLYNIDGINRISWGTQNPMLESTFQGNRGDYRHNTLPTELGATGSKYVVNGWKCISSGTGTNAKWVEDRGLTGN</sequence>
<evidence type="ECO:0000313" key="2">
    <source>
        <dbReference type="EMBL" id="AKA61474.1"/>
    </source>
</evidence>
<dbReference type="RefSeq" id="YP_009203650.1">
    <property type="nucleotide sequence ID" value="NC_028856.1"/>
</dbReference>
<name>A0A0E3GMN6_9CAUD</name>
<feature type="domain" description="BppU N-terminal" evidence="1">
    <location>
        <begin position="5"/>
        <end position="144"/>
    </location>
</feature>
<gene>
    <name evidence="2" type="ORF">CPT_Stahl46</name>
</gene>
<accession>A0A0E3GMN6</accession>
<keyword evidence="3" id="KW-1185">Reference proteome</keyword>